<name>A0A919P3P7_9CELL</name>
<organism evidence="3 4">
    <name type="scientific">Cellulomonas chitinilytica</name>
    <dbReference type="NCBI Taxonomy" id="398759"/>
    <lineage>
        <taxon>Bacteria</taxon>
        <taxon>Bacillati</taxon>
        <taxon>Actinomycetota</taxon>
        <taxon>Actinomycetes</taxon>
        <taxon>Micrococcales</taxon>
        <taxon>Cellulomonadaceae</taxon>
        <taxon>Cellulomonas</taxon>
    </lineage>
</organism>
<keyword evidence="4" id="KW-1185">Reference proteome</keyword>
<dbReference type="Pfam" id="PF01471">
    <property type="entry name" value="PG_binding_1"/>
    <property type="match status" value="1"/>
</dbReference>
<evidence type="ECO:0000313" key="4">
    <source>
        <dbReference type="Proteomes" id="UP000632740"/>
    </source>
</evidence>
<accession>A0A919P3P7</accession>
<evidence type="ECO:0000313" key="3">
    <source>
        <dbReference type="EMBL" id="GIG20839.1"/>
    </source>
</evidence>
<dbReference type="SUPFAM" id="SSF47090">
    <property type="entry name" value="PGBD-like"/>
    <property type="match status" value="1"/>
</dbReference>
<dbReference type="Gene3D" id="1.10.101.10">
    <property type="entry name" value="PGBD-like superfamily/PGBD"/>
    <property type="match status" value="1"/>
</dbReference>
<protein>
    <recommendedName>
        <fullName evidence="2">Peptidoglycan binding-like domain-containing protein</fullName>
    </recommendedName>
</protein>
<dbReference type="Proteomes" id="UP000632740">
    <property type="component" value="Unassembled WGS sequence"/>
</dbReference>
<evidence type="ECO:0000256" key="1">
    <source>
        <dbReference type="SAM" id="MobiDB-lite"/>
    </source>
</evidence>
<gene>
    <name evidence="3" type="ORF">Cch01nite_15630</name>
</gene>
<dbReference type="EMBL" id="BONK01000004">
    <property type="protein sequence ID" value="GIG20839.1"/>
    <property type="molecule type" value="Genomic_DNA"/>
</dbReference>
<evidence type="ECO:0000259" key="2">
    <source>
        <dbReference type="Pfam" id="PF01471"/>
    </source>
</evidence>
<dbReference type="InterPro" id="IPR036365">
    <property type="entry name" value="PGBD-like_sf"/>
</dbReference>
<sequence length="388" mass="38823">MAMCIGAGWALAHRFESPEQRQAAATPPAPLDVVVQVRAGVLEEQTTAVADVGDAATTSVRVTGASGLSVVTAAPLAPGASVVPGTVVLEVNGRPVFALPGAFPFYRDLSTGDTGPDVEQLQRALKGLGHLRGRTTGTFDAATEAAVRRMYKAAGYDPALVAVTPPAVETPAQGADGAPQDEASAADGAPQDEAPTGQEVPTAATPAATTVPLSDLTVVTDLPQSFVTGPGVGAVLTAESVYVLSNGALTSSSAVPAGIALQMKPGSAATLVDAEGTTVVGRVGPAVQDGADGAMRVSYLTEAALPASWRGTQVIATVTLETVGQESLIVPNRAVVTAGGGALTVLRRTSGNEFASVPVKRLGALAGQSAITPVEPGALKAGDEVRVR</sequence>
<comment type="caution">
    <text evidence="3">The sequence shown here is derived from an EMBL/GenBank/DDBJ whole genome shotgun (WGS) entry which is preliminary data.</text>
</comment>
<dbReference type="AlphaFoldDB" id="A0A919P3P7"/>
<reference evidence="3" key="1">
    <citation type="submission" date="2021-01" db="EMBL/GenBank/DDBJ databases">
        <title>Whole genome shotgun sequence of Cellulomonas chitinilytica NBRC 110799.</title>
        <authorList>
            <person name="Komaki H."/>
            <person name="Tamura T."/>
        </authorList>
    </citation>
    <scope>NUCLEOTIDE SEQUENCE</scope>
    <source>
        <strain evidence="3">NBRC 110799</strain>
    </source>
</reference>
<dbReference type="InterPro" id="IPR002477">
    <property type="entry name" value="Peptidoglycan-bd-like"/>
</dbReference>
<feature type="region of interest" description="Disordered" evidence="1">
    <location>
        <begin position="169"/>
        <end position="208"/>
    </location>
</feature>
<dbReference type="InterPro" id="IPR036366">
    <property type="entry name" value="PGBDSf"/>
</dbReference>
<feature type="domain" description="Peptidoglycan binding-like" evidence="2">
    <location>
        <begin position="114"/>
        <end position="155"/>
    </location>
</feature>
<proteinExistence type="predicted"/>